<dbReference type="AlphaFoldDB" id="C9KLG6"/>
<accession>C9KLG6</accession>
<dbReference type="PATRIC" id="fig|500635.8.peg.436"/>
<dbReference type="HOGENOM" id="CLU_3045440_0_0_9"/>
<evidence type="ECO:0000313" key="2">
    <source>
        <dbReference type="Proteomes" id="UP000003671"/>
    </source>
</evidence>
<dbReference type="STRING" id="500635.MITSMUL_04050"/>
<reference evidence="1" key="1">
    <citation type="submission" date="2009-09" db="EMBL/GenBank/DDBJ databases">
        <authorList>
            <person name="Weinstock G."/>
            <person name="Sodergren E."/>
            <person name="Clifton S."/>
            <person name="Fulton L."/>
            <person name="Fulton B."/>
            <person name="Courtney L."/>
            <person name="Fronick C."/>
            <person name="Harrison M."/>
            <person name="Strong C."/>
            <person name="Farmer C."/>
            <person name="Delahaunty K."/>
            <person name="Markovic C."/>
            <person name="Hall O."/>
            <person name="Minx P."/>
            <person name="Tomlinson C."/>
            <person name="Mitreva M."/>
            <person name="Nelson J."/>
            <person name="Hou S."/>
            <person name="Wollam A."/>
            <person name="Pepin K.H."/>
            <person name="Johnson M."/>
            <person name="Bhonagiri V."/>
            <person name="Nash W.E."/>
            <person name="Warren W."/>
            <person name="Chinwalla A."/>
            <person name="Mardis E.R."/>
            <person name="Wilson R.K."/>
        </authorList>
    </citation>
    <scope>NUCLEOTIDE SEQUENCE [LARGE SCALE GENOMIC DNA]</scope>
    <source>
        <strain evidence="1">DSM 20544</strain>
    </source>
</reference>
<keyword evidence="2" id="KW-1185">Reference proteome</keyword>
<gene>
    <name evidence="1" type="ORF">MITSMUL_04050</name>
</gene>
<sequence length="54" mass="6229">MSRKNLTHPSYNASPCSVKEIRRFPSVSLGFARLIDEFIRLRGGLLHFAQNRLQ</sequence>
<dbReference type="EMBL" id="ABWK02000012">
    <property type="protein sequence ID" value="EEX68980.1"/>
    <property type="molecule type" value="Genomic_DNA"/>
</dbReference>
<evidence type="ECO:0000313" key="1">
    <source>
        <dbReference type="EMBL" id="EEX68980.1"/>
    </source>
</evidence>
<comment type="caution">
    <text evidence="1">The sequence shown here is derived from an EMBL/GenBank/DDBJ whole genome shotgun (WGS) entry which is preliminary data.</text>
</comment>
<protein>
    <submittedName>
        <fullName evidence="1">Uncharacterized protein</fullName>
    </submittedName>
</protein>
<dbReference type="Proteomes" id="UP000003671">
    <property type="component" value="Unassembled WGS sequence"/>
</dbReference>
<proteinExistence type="predicted"/>
<name>C9KLG6_9FIRM</name>
<organism evidence="1 2">
    <name type="scientific">Mitsuokella multacida DSM 20544</name>
    <dbReference type="NCBI Taxonomy" id="500635"/>
    <lineage>
        <taxon>Bacteria</taxon>
        <taxon>Bacillati</taxon>
        <taxon>Bacillota</taxon>
        <taxon>Negativicutes</taxon>
        <taxon>Selenomonadales</taxon>
        <taxon>Selenomonadaceae</taxon>
        <taxon>Mitsuokella</taxon>
    </lineage>
</organism>